<keyword evidence="2" id="KW-1185">Reference proteome</keyword>
<name>A0ABN8XRM0_RANTA</name>
<organism evidence="1 2">
    <name type="scientific">Rangifer tarandus platyrhynchus</name>
    <name type="common">Svalbard reindeer</name>
    <dbReference type="NCBI Taxonomy" id="3082113"/>
    <lineage>
        <taxon>Eukaryota</taxon>
        <taxon>Metazoa</taxon>
        <taxon>Chordata</taxon>
        <taxon>Craniata</taxon>
        <taxon>Vertebrata</taxon>
        <taxon>Euteleostomi</taxon>
        <taxon>Mammalia</taxon>
        <taxon>Eutheria</taxon>
        <taxon>Laurasiatheria</taxon>
        <taxon>Artiodactyla</taxon>
        <taxon>Ruminantia</taxon>
        <taxon>Pecora</taxon>
        <taxon>Cervidae</taxon>
        <taxon>Odocoileinae</taxon>
        <taxon>Rangifer</taxon>
    </lineage>
</organism>
<dbReference type="EMBL" id="OX459937">
    <property type="protein sequence ID" value="CAI9151796.1"/>
    <property type="molecule type" value="Genomic_DNA"/>
</dbReference>
<sequence>MGLIADLESVQLCPRSSLELLVASLSKFLLANPALRRERWSGQARKGGAAVDPHCHTNSLAAPVPTGCLRPSPRVEVGSCEAQPLACSQLCFPFLVSDSRRRITVLSSSKDITEINMHMHHESSFV</sequence>
<reference evidence="1" key="1">
    <citation type="submission" date="2023-04" db="EMBL/GenBank/DDBJ databases">
        <authorList>
            <consortium name="ELIXIR-Norway"/>
        </authorList>
    </citation>
    <scope>NUCLEOTIDE SEQUENCE [LARGE SCALE GENOMIC DNA]</scope>
</reference>
<gene>
    <name evidence="1" type="ORF">MRATA1EN1_LOCUS758</name>
</gene>
<proteinExistence type="predicted"/>
<evidence type="ECO:0000313" key="1">
    <source>
        <dbReference type="EMBL" id="CAI9151796.1"/>
    </source>
</evidence>
<dbReference type="Proteomes" id="UP001176941">
    <property type="component" value="Chromosome 1"/>
</dbReference>
<protein>
    <submittedName>
        <fullName evidence="1">Uncharacterized protein</fullName>
    </submittedName>
</protein>
<evidence type="ECO:0000313" key="2">
    <source>
        <dbReference type="Proteomes" id="UP001176941"/>
    </source>
</evidence>
<accession>A0ABN8XRM0</accession>